<reference evidence="2" key="1">
    <citation type="submission" date="2023-10" db="EMBL/GenBank/DDBJ databases">
        <authorList>
            <person name="Chen Y."/>
            <person name="Shah S."/>
            <person name="Dougan E. K."/>
            <person name="Thang M."/>
            <person name="Chan C."/>
        </authorList>
    </citation>
    <scope>NUCLEOTIDE SEQUENCE [LARGE SCALE GENOMIC DNA]</scope>
</reference>
<proteinExistence type="predicted"/>
<feature type="region of interest" description="Disordered" evidence="1">
    <location>
        <begin position="77"/>
        <end position="124"/>
    </location>
</feature>
<feature type="compositionally biased region" description="Basic residues" evidence="1">
    <location>
        <begin position="114"/>
        <end position="124"/>
    </location>
</feature>
<evidence type="ECO:0000313" key="2">
    <source>
        <dbReference type="EMBL" id="CAK0833848.1"/>
    </source>
</evidence>
<accession>A0ABN9SQ12</accession>
<protein>
    <submittedName>
        <fullName evidence="2">Uncharacterized protein</fullName>
    </submittedName>
</protein>
<feature type="compositionally biased region" description="Basic residues" evidence="1">
    <location>
        <begin position="1"/>
        <end position="14"/>
    </location>
</feature>
<organism evidence="2 3">
    <name type="scientific">Prorocentrum cordatum</name>
    <dbReference type="NCBI Taxonomy" id="2364126"/>
    <lineage>
        <taxon>Eukaryota</taxon>
        <taxon>Sar</taxon>
        <taxon>Alveolata</taxon>
        <taxon>Dinophyceae</taxon>
        <taxon>Prorocentrales</taxon>
        <taxon>Prorocentraceae</taxon>
        <taxon>Prorocentrum</taxon>
    </lineage>
</organism>
<evidence type="ECO:0000256" key="1">
    <source>
        <dbReference type="SAM" id="MobiDB-lite"/>
    </source>
</evidence>
<name>A0ABN9SQ12_9DINO</name>
<comment type="caution">
    <text evidence="2">The sequence shown here is derived from an EMBL/GenBank/DDBJ whole genome shotgun (WGS) entry which is preliminary data.</text>
</comment>
<gene>
    <name evidence="2" type="ORF">PCOR1329_LOCUS31420</name>
</gene>
<evidence type="ECO:0000313" key="3">
    <source>
        <dbReference type="Proteomes" id="UP001189429"/>
    </source>
</evidence>
<dbReference type="EMBL" id="CAUYUJ010012381">
    <property type="protein sequence ID" value="CAK0833848.1"/>
    <property type="molecule type" value="Genomic_DNA"/>
</dbReference>
<feature type="region of interest" description="Disordered" evidence="1">
    <location>
        <begin position="1"/>
        <end position="31"/>
    </location>
</feature>
<keyword evidence="3" id="KW-1185">Reference proteome</keyword>
<dbReference type="Proteomes" id="UP001189429">
    <property type="component" value="Unassembled WGS sequence"/>
</dbReference>
<sequence>MLPTRRHRGCHRRSNGANKRLSPAVMTPTSATKVPAVAEELIYHRHCHRGHGWRWRRRLAKPPTKREMDRQELLLSVSLQQPRRQEMPCELRPMMPTLQERRRKGEAAKMQGAGRRRGARSARL</sequence>